<accession>A0A0E0N2P9</accession>
<reference evidence="2" key="1">
    <citation type="submission" date="2013-06" db="EMBL/GenBank/DDBJ databases">
        <authorList>
            <person name="Zhao Q."/>
        </authorList>
    </citation>
    <scope>NUCLEOTIDE SEQUENCE</scope>
    <source>
        <strain evidence="2">cv. W1943</strain>
    </source>
</reference>
<organism evidence="1 2">
    <name type="scientific">Oryza rufipogon</name>
    <name type="common">Brownbeard rice</name>
    <name type="synonym">Asian wild rice</name>
    <dbReference type="NCBI Taxonomy" id="4529"/>
    <lineage>
        <taxon>Eukaryota</taxon>
        <taxon>Viridiplantae</taxon>
        <taxon>Streptophyta</taxon>
        <taxon>Embryophyta</taxon>
        <taxon>Tracheophyta</taxon>
        <taxon>Spermatophyta</taxon>
        <taxon>Magnoliopsida</taxon>
        <taxon>Liliopsida</taxon>
        <taxon>Poales</taxon>
        <taxon>Poaceae</taxon>
        <taxon>BOP clade</taxon>
        <taxon>Oryzoideae</taxon>
        <taxon>Oryzeae</taxon>
        <taxon>Oryzinae</taxon>
        <taxon>Oryza</taxon>
    </lineage>
</organism>
<dbReference type="Gramene" id="ORUFI01G34770.1">
    <property type="protein sequence ID" value="ORUFI01G34770.1"/>
    <property type="gene ID" value="ORUFI01G34770"/>
</dbReference>
<protein>
    <submittedName>
        <fullName evidence="1">Uncharacterized protein</fullName>
    </submittedName>
</protein>
<evidence type="ECO:0000313" key="1">
    <source>
        <dbReference type="EnsemblPlants" id="ORUFI01G34770.1"/>
    </source>
</evidence>
<dbReference type="EnsemblPlants" id="ORUFI01G34770.1">
    <property type="protein sequence ID" value="ORUFI01G34770.1"/>
    <property type="gene ID" value="ORUFI01G34770"/>
</dbReference>
<keyword evidence="2" id="KW-1185">Reference proteome</keyword>
<proteinExistence type="predicted"/>
<name>A0A0E0N2P9_ORYRU</name>
<evidence type="ECO:0000313" key="2">
    <source>
        <dbReference type="Proteomes" id="UP000008022"/>
    </source>
</evidence>
<sequence length="86" mass="9256">MTGQTHANKGMQADKAARCKQGSIILEVGPYASGHIMCHPFVLSMSNRFGHLWILGSSTIAKAIDPDVLNSNNGNRGFLCLNQANQ</sequence>
<reference evidence="1" key="2">
    <citation type="submission" date="2015-06" db="UniProtKB">
        <authorList>
            <consortium name="EnsemblPlants"/>
        </authorList>
    </citation>
    <scope>IDENTIFICATION</scope>
</reference>
<dbReference type="HOGENOM" id="CLU_2658513_0_0_1"/>
<dbReference type="AlphaFoldDB" id="A0A0E0N2P9"/>
<dbReference type="Proteomes" id="UP000008022">
    <property type="component" value="Unassembled WGS sequence"/>
</dbReference>